<dbReference type="Proteomes" id="UP001157006">
    <property type="component" value="Chromosome 1L"/>
</dbReference>
<dbReference type="AlphaFoldDB" id="A0AAV0YYF6"/>
<dbReference type="PANTHER" id="PTHR33237:SF35">
    <property type="entry name" value="PROTEIN, PUTATIVE-RELATED"/>
    <property type="match status" value="1"/>
</dbReference>
<evidence type="ECO:0000313" key="2">
    <source>
        <dbReference type="Proteomes" id="UP001157006"/>
    </source>
</evidence>
<reference evidence="1 2" key="1">
    <citation type="submission" date="2023-01" db="EMBL/GenBank/DDBJ databases">
        <authorList>
            <person name="Kreplak J."/>
        </authorList>
    </citation>
    <scope>NUCLEOTIDE SEQUENCE [LARGE SCALE GENOMIC DNA]</scope>
</reference>
<gene>
    <name evidence="1" type="ORF">VFH_I479800</name>
</gene>
<dbReference type="PANTHER" id="PTHR33237">
    <property type="entry name" value="F2P16.13 PROTEIN-RELATED"/>
    <property type="match status" value="1"/>
</dbReference>
<sequence length="135" mass="15288">MKVASPESPNRQPTGRIFVSLSEILSQLSKQAIRLKGKAKATMIKYGEWRVDLKAPKSVLLKFGKKKTTKKKQPEEEDDEWGNGAIWQKEILMGGKCQPLDLSGVIYYDVNGKQTTEFSLRSPRTSLSPDYVTRR</sequence>
<protein>
    <submittedName>
        <fullName evidence="1">Uncharacterized protein</fullName>
    </submittedName>
</protein>
<proteinExistence type="predicted"/>
<keyword evidence="2" id="KW-1185">Reference proteome</keyword>
<organism evidence="1 2">
    <name type="scientific">Vicia faba</name>
    <name type="common">Broad bean</name>
    <name type="synonym">Faba vulgaris</name>
    <dbReference type="NCBI Taxonomy" id="3906"/>
    <lineage>
        <taxon>Eukaryota</taxon>
        <taxon>Viridiplantae</taxon>
        <taxon>Streptophyta</taxon>
        <taxon>Embryophyta</taxon>
        <taxon>Tracheophyta</taxon>
        <taxon>Spermatophyta</taxon>
        <taxon>Magnoliopsida</taxon>
        <taxon>eudicotyledons</taxon>
        <taxon>Gunneridae</taxon>
        <taxon>Pentapetalae</taxon>
        <taxon>rosids</taxon>
        <taxon>fabids</taxon>
        <taxon>Fabales</taxon>
        <taxon>Fabaceae</taxon>
        <taxon>Papilionoideae</taxon>
        <taxon>50 kb inversion clade</taxon>
        <taxon>NPAAA clade</taxon>
        <taxon>Hologalegina</taxon>
        <taxon>IRL clade</taxon>
        <taxon>Fabeae</taxon>
        <taxon>Vicia</taxon>
    </lineage>
</organism>
<evidence type="ECO:0000313" key="1">
    <source>
        <dbReference type="EMBL" id="CAI8591265.1"/>
    </source>
</evidence>
<dbReference type="EMBL" id="OX451736">
    <property type="protein sequence ID" value="CAI8591265.1"/>
    <property type="molecule type" value="Genomic_DNA"/>
</dbReference>
<name>A0AAV0YYF6_VICFA</name>
<accession>A0AAV0YYF6</accession>